<organism evidence="1 2">
    <name type="scientific">Nocardia farcinica</name>
    <dbReference type="NCBI Taxonomy" id="37329"/>
    <lineage>
        <taxon>Bacteria</taxon>
        <taxon>Bacillati</taxon>
        <taxon>Actinomycetota</taxon>
        <taxon>Actinomycetes</taxon>
        <taxon>Mycobacteriales</taxon>
        <taxon>Nocardiaceae</taxon>
        <taxon>Nocardia</taxon>
    </lineage>
</organism>
<gene>
    <name evidence="1" type="ORF">ERS450000_05074</name>
</gene>
<dbReference type="AlphaFoldDB" id="A0A0H5P554"/>
<dbReference type="Proteomes" id="UP000057820">
    <property type="component" value="Plasmid 2"/>
</dbReference>
<evidence type="ECO:0000313" key="1">
    <source>
        <dbReference type="EMBL" id="CRY82638.1"/>
    </source>
</evidence>
<dbReference type="KEGG" id="nfr:ERS450000_05074"/>
<keyword evidence="1" id="KW-0614">Plasmid</keyword>
<evidence type="ECO:0000313" key="2">
    <source>
        <dbReference type="Proteomes" id="UP000057820"/>
    </source>
</evidence>
<sequence length="34" mass="3531">MIIGIAVLVGAVILSRKAKGQRPNEPETPGNDGE</sequence>
<protein>
    <recommendedName>
        <fullName evidence="3">LPXTG cell wall anchor domain-containing protein</fullName>
    </recommendedName>
</protein>
<geneLocation type="plasmid" evidence="1">
    <name>2</name>
</geneLocation>
<accession>A0A0H5P554</accession>
<proteinExistence type="predicted"/>
<reference evidence="2" key="1">
    <citation type="submission" date="2015-03" db="EMBL/GenBank/DDBJ databases">
        <authorList>
            <consortium name="Pathogen Informatics"/>
        </authorList>
    </citation>
    <scope>NUCLEOTIDE SEQUENCE [LARGE SCALE GENOMIC DNA]</scope>
    <source>
        <strain evidence="2">NCTC11134</strain>
        <plasmid evidence="2">2</plasmid>
    </source>
</reference>
<evidence type="ECO:0008006" key="3">
    <source>
        <dbReference type="Google" id="ProtNLM"/>
    </source>
</evidence>
<name>A0A0H5P554_NOCFR</name>
<dbReference type="EMBL" id="LN868939">
    <property type="protein sequence ID" value="CRY82638.1"/>
    <property type="molecule type" value="Genomic_DNA"/>
</dbReference>